<dbReference type="AlphaFoldDB" id="A0A6M2CLQ0"/>
<feature type="chain" id="PRO_5026724596" evidence="1">
    <location>
        <begin position="21"/>
        <end position="93"/>
    </location>
</feature>
<feature type="signal peptide" evidence="1">
    <location>
        <begin position="1"/>
        <end position="20"/>
    </location>
</feature>
<organism evidence="2">
    <name type="scientific">Rhipicephalus microplus</name>
    <name type="common">Cattle tick</name>
    <name type="synonym">Boophilus microplus</name>
    <dbReference type="NCBI Taxonomy" id="6941"/>
    <lineage>
        <taxon>Eukaryota</taxon>
        <taxon>Metazoa</taxon>
        <taxon>Ecdysozoa</taxon>
        <taxon>Arthropoda</taxon>
        <taxon>Chelicerata</taxon>
        <taxon>Arachnida</taxon>
        <taxon>Acari</taxon>
        <taxon>Parasitiformes</taxon>
        <taxon>Ixodida</taxon>
        <taxon>Ixodoidea</taxon>
        <taxon>Ixodidae</taxon>
        <taxon>Rhipicephalinae</taxon>
        <taxon>Rhipicephalus</taxon>
        <taxon>Boophilus</taxon>
    </lineage>
</organism>
<reference evidence="2" key="1">
    <citation type="submission" date="2019-09" db="EMBL/GenBank/DDBJ databases">
        <title>Organ-specific transcriptomic study of the physiology of the cattle tick, Rhipicephalus microplus.</title>
        <authorList>
            <person name="Tirloni L."/>
            <person name="Braz G."/>
            <person name="Gandara A.C.P."/>
            <person name="Sabadin G.A."/>
            <person name="da Silva R.M."/>
            <person name="Guizzo M.G."/>
            <person name="Machado J.A."/>
            <person name="Costa E.P."/>
            <person name="Gomes H.F."/>
            <person name="Moraes J."/>
            <person name="Mota M.B.S."/>
            <person name="Mesquita R.D."/>
            <person name="Alvarenga P.H."/>
            <person name="Alves F."/>
            <person name="Seixas A."/>
            <person name="da Fonseca R.N."/>
            <person name="Fogaca A."/>
            <person name="Logullo C."/>
            <person name="Tanaka A."/>
            <person name="Daffre S."/>
            <person name="Termignoni C."/>
            <person name="Vaz I.S.Jr."/>
            <person name="Oliveira P.L."/>
            <person name="Ribeiro J.M."/>
        </authorList>
    </citation>
    <scope>NUCLEOTIDE SEQUENCE</scope>
    <source>
        <strain evidence="2">Porto Alegre</strain>
    </source>
</reference>
<accession>A0A6M2CLQ0</accession>
<evidence type="ECO:0000313" key="2">
    <source>
        <dbReference type="EMBL" id="NOV34492.1"/>
    </source>
</evidence>
<evidence type="ECO:0000256" key="1">
    <source>
        <dbReference type="SAM" id="SignalP"/>
    </source>
</evidence>
<proteinExistence type="predicted"/>
<keyword evidence="1" id="KW-0732">Signal</keyword>
<name>A0A6M2CLQ0_RHIMP</name>
<dbReference type="EMBL" id="GHWJ01001755">
    <property type="protein sequence ID" value="NOV34492.1"/>
    <property type="molecule type" value="Transcribed_RNA"/>
</dbReference>
<protein>
    <submittedName>
        <fullName evidence="2">Uncharacterized protein</fullName>
    </submittedName>
</protein>
<sequence>MKTSLVLVLFLLGLLCQVQAAAIEKPIIGVDAIEKFVGEKVTQALLNDSRDVVEAVKVLKATLKTFGDDDSEHIHPAIIAAVSGIIGAIIGKS</sequence>